<accession>A0A8J3I6Z0</accession>
<dbReference type="InterPro" id="IPR015943">
    <property type="entry name" value="WD40/YVTN_repeat-like_dom_sf"/>
</dbReference>
<name>A0A8J3I6Z0_9CHLR</name>
<evidence type="ECO:0000256" key="2">
    <source>
        <dbReference type="ARBA" id="ARBA00022737"/>
    </source>
</evidence>
<keyword evidence="2" id="KW-0677">Repeat</keyword>
<dbReference type="InterPro" id="IPR011047">
    <property type="entry name" value="Quinoprotein_ADH-like_sf"/>
</dbReference>
<evidence type="ECO:0000256" key="3">
    <source>
        <dbReference type="PROSITE-ProRule" id="PRU00221"/>
    </source>
</evidence>
<dbReference type="PANTHER" id="PTHR19879:SF9">
    <property type="entry name" value="TRANSCRIPTION INITIATION FACTOR TFIID SUBUNIT 5"/>
    <property type="match status" value="1"/>
</dbReference>
<dbReference type="InterPro" id="IPR001680">
    <property type="entry name" value="WD40_rpt"/>
</dbReference>
<dbReference type="PROSITE" id="PS50082">
    <property type="entry name" value="WD_REPEATS_2"/>
    <property type="match status" value="1"/>
</dbReference>
<evidence type="ECO:0008006" key="8">
    <source>
        <dbReference type="Google" id="ProtNLM"/>
    </source>
</evidence>
<gene>
    <name evidence="6" type="ORF">KSX_64110</name>
</gene>
<organism evidence="6 7">
    <name type="scientific">Ktedonospora formicarum</name>
    <dbReference type="NCBI Taxonomy" id="2778364"/>
    <lineage>
        <taxon>Bacteria</taxon>
        <taxon>Bacillati</taxon>
        <taxon>Chloroflexota</taxon>
        <taxon>Ktedonobacteria</taxon>
        <taxon>Ktedonobacterales</taxon>
        <taxon>Ktedonobacteraceae</taxon>
        <taxon>Ktedonospora</taxon>
    </lineage>
</organism>
<feature type="transmembrane region" description="Helical" evidence="5">
    <location>
        <begin position="102"/>
        <end position="123"/>
    </location>
</feature>
<dbReference type="SMART" id="SM00320">
    <property type="entry name" value="WD40"/>
    <property type="match status" value="5"/>
</dbReference>
<dbReference type="AlphaFoldDB" id="A0A8J3I6Z0"/>
<dbReference type="Pfam" id="PF00400">
    <property type="entry name" value="WD40"/>
    <property type="match status" value="3"/>
</dbReference>
<feature type="repeat" description="WD" evidence="3">
    <location>
        <begin position="311"/>
        <end position="354"/>
    </location>
</feature>
<dbReference type="SUPFAM" id="SSF50998">
    <property type="entry name" value="Quinoprotein alcohol dehydrogenase-like"/>
    <property type="match status" value="1"/>
</dbReference>
<comment type="caution">
    <text evidence="6">The sequence shown here is derived from an EMBL/GenBank/DDBJ whole genome shotgun (WGS) entry which is preliminary data.</text>
</comment>
<evidence type="ECO:0000313" key="7">
    <source>
        <dbReference type="Proteomes" id="UP000612362"/>
    </source>
</evidence>
<keyword evidence="1 3" id="KW-0853">WD repeat</keyword>
<dbReference type="EMBL" id="BNJF01000003">
    <property type="protein sequence ID" value="GHO48248.1"/>
    <property type="molecule type" value="Genomic_DNA"/>
</dbReference>
<dbReference type="Gene3D" id="2.130.10.10">
    <property type="entry name" value="YVTN repeat-like/Quinoprotein amine dehydrogenase"/>
    <property type="match status" value="3"/>
</dbReference>
<protein>
    <recommendedName>
        <fullName evidence="8">Anaphase-promoting complex subunit 4 WD40 domain-containing protein</fullName>
    </recommendedName>
</protein>
<evidence type="ECO:0000256" key="5">
    <source>
        <dbReference type="SAM" id="Phobius"/>
    </source>
</evidence>
<dbReference type="RefSeq" id="WP_220197446.1">
    <property type="nucleotide sequence ID" value="NZ_BNJF01000003.1"/>
</dbReference>
<keyword evidence="7" id="KW-1185">Reference proteome</keyword>
<keyword evidence="5" id="KW-1133">Transmembrane helix</keyword>
<sequence length="518" mass="55849">MATPNEHFHAKDIDTQIERSLAQTQTNDPNAQLVTDLQQFYQADAQADRQSLNYAWQHIRMGHRSQRSHNPEGKVIPMHIPSAPISGQTQNKTHSASIRRTFSLIAAAVVAALVVGSLLAVLYQARLAQNGQAGSPTPTPSPQGHPGQVVSSHKVNDDTIMGLQWSPDGKRIVLVGENAHIWDATTGKNEVTYHPNDGGAYPIQNVAWEPNGSKRVAIATKTVQIVDANTGKVLATGPKSPTANVGNLLTSVLTPLLPKSPGSAMIRAMAWSPDGKLIVSSLNDPNAMSQDPQDHPILIWNSSTGAVVKTLIGNTADAESLAWSPDGKYIASTTANWDATARVWDARTGKLMYSVPAKAYGATLSLSWSPNSQYLAVSMTVQDGNNASGEIKTKEQIQVLKASTGTPVITYPLSLPNAEPVYYLAWSHDGTRIASVENWEQTITSGPLKGQQTLINNVTIWNPMTGKALFTYQEKSGEMRGVAWSPDDTLLATANNGRSVSLKQQPNAIEVKVWKAPR</sequence>
<dbReference type="InterPro" id="IPR019775">
    <property type="entry name" value="WD40_repeat_CS"/>
</dbReference>
<evidence type="ECO:0000256" key="4">
    <source>
        <dbReference type="SAM" id="MobiDB-lite"/>
    </source>
</evidence>
<feature type="region of interest" description="Disordered" evidence="4">
    <location>
        <begin position="130"/>
        <end position="152"/>
    </location>
</feature>
<keyword evidence="5" id="KW-0472">Membrane</keyword>
<evidence type="ECO:0000313" key="6">
    <source>
        <dbReference type="EMBL" id="GHO48248.1"/>
    </source>
</evidence>
<dbReference type="PANTHER" id="PTHR19879">
    <property type="entry name" value="TRANSCRIPTION INITIATION FACTOR TFIID"/>
    <property type="match status" value="1"/>
</dbReference>
<evidence type="ECO:0000256" key="1">
    <source>
        <dbReference type="ARBA" id="ARBA00022574"/>
    </source>
</evidence>
<keyword evidence="5" id="KW-0812">Transmembrane</keyword>
<dbReference type="PROSITE" id="PS00678">
    <property type="entry name" value="WD_REPEATS_1"/>
    <property type="match status" value="1"/>
</dbReference>
<reference evidence="6" key="1">
    <citation type="submission" date="2020-10" db="EMBL/GenBank/DDBJ databases">
        <title>Taxonomic study of unclassified bacteria belonging to the class Ktedonobacteria.</title>
        <authorList>
            <person name="Yabe S."/>
            <person name="Wang C.M."/>
            <person name="Zheng Y."/>
            <person name="Sakai Y."/>
            <person name="Cavaletti L."/>
            <person name="Monciardini P."/>
            <person name="Donadio S."/>
        </authorList>
    </citation>
    <scope>NUCLEOTIDE SEQUENCE</scope>
    <source>
        <strain evidence="6">SOSP1-1</strain>
    </source>
</reference>
<proteinExistence type="predicted"/>
<dbReference type="Proteomes" id="UP000612362">
    <property type="component" value="Unassembled WGS sequence"/>
</dbReference>